<name>A0A0E3SAX3_9EURY</name>
<dbReference type="RefSeq" id="WP_048128593.1">
    <property type="nucleotide sequence ID" value="NZ_CP009515.1"/>
</dbReference>
<keyword evidence="2" id="KW-1185">Reference proteome</keyword>
<evidence type="ECO:0008006" key="3">
    <source>
        <dbReference type="Google" id="ProtNLM"/>
    </source>
</evidence>
<dbReference type="OrthoDB" id="132576at2157"/>
<dbReference type="GeneID" id="24808002"/>
<evidence type="ECO:0000313" key="1">
    <source>
        <dbReference type="EMBL" id="AKB76383.1"/>
    </source>
</evidence>
<proteinExistence type="predicted"/>
<organism evidence="1 2">
    <name type="scientific">Methanosarcina lacustris Z-7289</name>
    <dbReference type="NCBI Taxonomy" id="1434111"/>
    <lineage>
        <taxon>Archaea</taxon>
        <taxon>Methanobacteriati</taxon>
        <taxon>Methanobacteriota</taxon>
        <taxon>Stenosarchaea group</taxon>
        <taxon>Methanomicrobia</taxon>
        <taxon>Methanosarcinales</taxon>
        <taxon>Methanosarcinaceae</taxon>
        <taxon>Methanosarcina</taxon>
    </lineage>
</organism>
<accession>A0A0E3SAX3</accession>
<dbReference type="HOGENOM" id="CLU_1965606_0_0_2"/>
<dbReference type="Proteomes" id="UP000033072">
    <property type="component" value="Chromosome"/>
</dbReference>
<evidence type="ECO:0000313" key="2">
    <source>
        <dbReference type="Proteomes" id="UP000033072"/>
    </source>
</evidence>
<gene>
    <name evidence="1" type="ORF">MSLAZ_3122</name>
</gene>
<dbReference type="STRING" id="1434111.MSLAZ_3122"/>
<protein>
    <recommendedName>
        <fullName evidence="3">Integrase</fullName>
    </recommendedName>
</protein>
<dbReference type="EMBL" id="CP009515">
    <property type="protein sequence ID" value="AKB76383.1"/>
    <property type="molecule type" value="Genomic_DNA"/>
</dbReference>
<dbReference type="KEGG" id="mls:MSLAZ_3122"/>
<dbReference type="AlphaFoldDB" id="A0A0E3SAX3"/>
<reference evidence="1 2" key="1">
    <citation type="submission" date="2014-07" db="EMBL/GenBank/DDBJ databases">
        <title>Methanogenic archaea and the global carbon cycle.</title>
        <authorList>
            <person name="Henriksen J.R."/>
            <person name="Luke J."/>
            <person name="Reinhart S."/>
            <person name="Benedict M.N."/>
            <person name="Youngblut N.D."/>
            <person name="Metcalf M.E."/>
            <person name="Whitaker R.J."/>
            <person name="Metcalf W.W."/>
        </authorList>
    </citation>
    <scope>NUCLEOTIDE SEQUENCE [LARGE SCALE GENOMIC DNA]</scope>
    <source>
        <strain evidence="1 2">Z-7289</strain>
    </source>
</reference>
<sequence>MITINEAFRTFLSEQEACLKPDAFMDCEDVILLFEEFLELSAEDYLSEEDMALCAARPGLENKSYFDVFGPENLSPVGIKDFLDDYVIEVGGGKKFIGTVAKILQSFFEWAREMGYIEEKAFEANSEVLAKYRKRY</sequence>
<dbReference type="PATRIC" id="fig|1434111.4.peg.4114"/>